<dbReference type="SUPFAM" id="SSF53756">
    <property type="entry name" value="UDP-Glycosyltransferase/glycogen phosphorylase"/>
    <property type="match status" value="1"/>
</dbReference>
<dbReference type="CDD" id="cd03809">
    <property type="entry name" value="GT4_MtfB-like"/>
    <property type="match status" value="1"/>
</dbReference>
<evidence type="ECO:0000259" key="2">
    <source>
        <dbReference type="Pfam" id="PF00534"/>
    </source>
</evidence>
<dbReference type="Gene3D" id="3.40.50.2000">
    <property type="entry name" value="Glycogen Phosphorylase B"/>
    <property type="match status" value="2"/>
</dbReference>
<name>A0A553GTR1_9PSED</name>
<keyword evidence="1 4" id="KW-0808">Transferase</keyword>
<gene>
    <name evidence="4" type="ORF">FM069_20650</name>
</gene>
<dbReference type="Proteomes" id="UP000315235">
    <property type="component" value="Unassembled WGS sequence"/>
</dbReference>
<dbReference type="InterPro" id="IPR001296">
    <property type="entry name" value="Glyco_trans_1"/>
</dbReference>
<proteinExistence type="predicted"/>
<dbReference type="EMBL" id="VJOY01000026">
    <property type="protein sequence ID" value="TRX72883.1"/>
    <property type="molecule type" value="Genomic_DNA"/>
</dbReference>
<dbReference type="RefSeq" id="WP_143490308.1">
    <property type="nucleotide sequence ID" value="NZ_VJOY01000026.1"/>
</dbReference>
<dbReference type="FunFam" id="3.40.50.2000:FF:000119">
    <property type="entry name" value="Glycosyl transferase group 1"/>
    <property type="match status" value="1"/>
</dbReference>
<dbReference type="OrthoDB" id="9801609at2"/>
<feature type="domain" description="Glycosyl transferase family 1" evidence="2">
    <location>
        <begin position="201"/>
        <end position="346"/>
    </location>
</feature>
<feature type="domain" description="Glycosyltransferase subfamily 4-like N-terminal" evidence="3">
    <location>
        <begin position="16"/>
        <end position="174"/>
    </location>
</feature>
<dbReference type="PANTHER" id="PTHR46401:SF2">
    <property type="entry name" value="GLYCOSYLTRANSFERASE WBBK-RELATED"/>
    <property type="match status" value="1"/>
</dbReference>
<keyword evidence="5" id="KW-1185">Reference proteome</keyword>
<dbReference type="GO" id="GO:0016757">
    <property type="term" value="F:glycosyltransferase activity"/>
    <property type="evidence" value="ECO:0007669"/>
    <property type="project" value="InterPro"/>
</dbReference>
<protein>
    <submittedName>
        <fullName evidence="4">Glycosyltransferase family 4 protein</fullName>
    </submittedName>
</protein>
<evidence type="ECO:0000313" key="5">
    <source>
        <dbReference type="Proteomes" id="UP000315235"/>
    </source>
</evidence>
<accession>A0A553GTR1</accession>
<evidence type="ECO:0000256" key="1">
    <source>
        <dbReference type="ARBA" id="ARBA00022679"/>
    </source>
</evidence>
<sequence>MSVGLNAGILRAPRTGIGNYLTELALALSRHEDLRLSLFTGWRWQAELPDSPLPGYSRWSGLVKKALPGAYRVRRLLEQQRFDCGLHHRPIDLYHEPSLWPLRFDGPMVMTVHDLTHVHYPQTQPKDRLREIERHVARGVAQARRILVDSRFVAEEVCRHYGVPTSRVVVAPLGCAARFHPREHAALQAPLAGFDVRPGGYLLCVGTLEPRKNLPLALRAYGHLPASLRARFPLLIAGMPGWHLDELDGMLPAARADGQVRLLGYQDDEALAQLVAGARLLLFPSRYEGFGLPVLEAMNSGTPVVLSSASSLPEVAGEAGLYFAADDEAGCAEAIRRLLEDEHEWQSRRAAGLRRATEFSWQRCAAITAGVYRQAMES</sequence>
<dbReference type="InterPro" id="IPR028098">
    <property type="entry name" value="Glyco_trans_4-like_N"/>
</dbReference>
<dbReference type="Pfam" id="PF00534">
    <property type="entry name" value="Glycos_transf_1"/>
    <property type="match status" value="1"/>
</dbReference>
<dbReference type="Pfam" id="PF13439">
    <property type="entry name" value="Glyco_transf_4"/>
    <property type="match status" value="1"/>
</dbReference>
<evidence type="ECO:0000313" key="4">
    <source>
        <dbReference type="EMBL" id="TRX72883.1"/>
    </source>
</evidence>
<reference evidence="4 5" key="1">
    <citation type="submission" date="2019-07" db="EMBL/GenBank/DDBJ databases">
        <title>Pseudomonas mangiferae sp. nov., isolated from bark of mango tree in Thailand.</title>
        <authorList>
            <person name="Srisuk N."/>
            <person name="Anurat P."/>
        </authorList>
    </citation>
    <scope>NUCLEOTIDE SEQUENCE [LARGE SCALE GENOMIC DNA]</scope>
    <source>
        <strain evidence="4 5">DMKU_BBB3-04</strain>
    </source>
</reference>
<dbReference type="AlphaFoldDB" id="A0A553GTR1"/>
<dbReference type="PANTHER" id="PTHR46401">
    <property type="entry name" value="GLYCOSYLTRANSFERASE WBBK-RELATED"/>
    <property type="match status" value="1"/>
</dbReference>
<comment type="caution">
    <text evidence="4">The sequence shown here is derived from an EMBL/GenBank/DDBJ whole genome shotgun (WGS) entry which is preliminary data.</text>
</comment>
<evidence type="ECO:0000259" key="3">
    <source>
        <dbReference type="Pfam" id="PF13439"/>
    </source>
</evidence>
<organism evidence="4 5">
    <name type="scientific">Pseudomonas mangiferae</name>
    <dbReference type="NCBI Taxonomy" id="2593654"/>
    <lineage>
        <taxon>Bacteria</taxon>
        <taxon>Pseudomonadati</taxon>
        <taxon>Pseudomonadota</taxon>
        <taxon>Gammaproteobacteria</taxon>
        <taxon>Pseudomonadales</taxon>
        <taxon>Pseudomonadaceae</taxon>
        <taxon>Pseudomonas</taxon>
    </lineage>
</organism>
<dbReference type="GO" id="GO:0009103">
    <property type="term" value="P:lipopolysaccharide biosynthetic process"/>
    <property type="evidence" value="ECO:0007669"/>
    <property type="project" value="TreeGrafter"/>
</dbReference>